<sequence>MEEPASCTVTKAASTHLPCSQISVALVLLLAAVALVAVFVVKLRSSPSSNSDAGSLNASGSGGTGDTSTTPLTVADPNAPFTGRCGVAFGGAMCPTVANSYTQGYAPCCGADGYCGSSYFSCGAGCQSGCDALAPSGNLNDTGDFVEAGRSGVPSMHLILVPKTSNVIFLAKQELRTELNLTSDPTRYAYAAEWNPTTLSLTGLDLKTNPFCSGIGTTPNGSIFSAGGSLNYNDAAIASGYDGWRILNRPCSAPGAPDCDWQEWPTIPDHKLQSPRWYPTTLILPDSRMFIIGGIGQFDQGLAVDKITNNPTYEYYPQNPSGNFHLDLLEAPNVYPFQMYPHVHVLRSGKLFIMAGLSSLILDTNTNAVVRELPDIPGIYPRTYPSVAAGTLLPLSPRDNYTAHFMVCGGGHPDLWIEEPATNACGIITPEAASPSWDVSESMPQARVMVHPVILPDGSVLFINGAKKGHQGFEAAKDPVFAPDLFIPGAPKAKRWWTLSASTIPRMYHSVSQLMPDGRVLISGSNPHLDPNFTDPYPTEYRNEFFTPPYLKTSKTRPAFTADPPEAVAPGEVFTVTGSWDSTKPLQASFYFPGGVTHS</sequence>
<evidence type="ECO:0000259" key="5">
    <source>
        <dbReference type="PROSITE" id="PS50941"/>
    </source>
</evidence>
<dbReference type="SUPFAM" id="SSF50965">
    <property type="entry name" value="Galactose oxidase, central domain"/>
    <property type="match status" value="1"/>
</dbReference>
<protein>
    <submittedName>
        <fullName evidence="6">Galactose oxidase</fullName>
    </submittedName>
</protein>
<reference evidence="6 7" key="1">
    <citation type="journal article" date="2015" name="Genome Biol. Evol.">
        <title>Phylogenomic analyses indicate that early fungi evolved digesting cell walls of algal ancestors of land plants.</title>
        <authorList>
            <person name="Chang Y."/>
            <person name="Wang S."/>
            <person name="Sekimoto S."/>
            <person name="Aerts A.L."/>
            <person name="Choi C."/>
            <person name="Clum A."/>
            <person name="LaButti K.M."/>
            <person name="Lindquist E.A."/>
            <person name="Yee Ngan C."/>
            <person name="Ohm R.A."/>
            <person name="Salamov A.A."/>
            <person name="Grigoriev I.V."/>
            <person name="Spatafora J.W."/>
            <person name="Berbee M.L."/>
        </authorList>
    </citation>
    <scope>NUCLEOTIDE SEQUENCE [LARGE SCALE GENOMIC DNA]</scope>
    <source>
        <strain evidence="6 7">JEL478</strain>
    </source>
</reference>
<dbReference type="OMA" id="CTIDNIC"/>
<evidence type="ECO:0000256" key="3">
    <source>
        <dbReference type="SAM" id="MobiDB-lite"/>
    </source>
</evidence>
<keyword evidence="7" id="KW-1185">Reference proteome</keyword>
<dbReference type="Pfam" id="PF07250">
    <property type="entry name" value="Glyoxal_oxid_N"/>
    <property type="match status" value="1"/>
</dbReference>
<keyword evidence="1 2" id="KW-0147">Chitin-binding</keyword>
<evidence type="ECO:0000313" key="7">
    <source>
        <dbReference type="Proteomes" id="UP000070544"/>
    </source>
</evidence>
<name>A0A139ATM7_GONPJ</name>
<dbReference type="InterPro" id="IPR037293">
    <property type="entry name" value="Gal_Oxidase_central_sf"/>
</dbReference>
<dbReference type="STRING" id="1344416.A0A139ATM7"/>
<feature type="disulfide bond" evidence="2">
    <location>
        <begin position="126"/>
        <end position="130"/>
    </location>
</feature>
<feature type="compositionally biased region" description="Polar residues" evidence="3">
    <location>
        <begin position="46"/>
        <end position="58"/>
    </location>
</feature>
<evidence type="ECO:0000256" key="4">
    <source>
        <dbReference type="SAM" id="Phobius"/>
    </source>
</evidence>
<dbReference type="GO" id="GO:0008061">
    <property type="term" value="F:chitin binding"/>
    <property type="evidence" value="ECO:0007669"/>
    <property type="project" value="UniProtKB-UniRule"/>
</dbReference>
<feature type="disulfide bond" evidence="2">
    <location>
        <begin position="108"/>
        <end position="122"/>
    </location>
</feature>
<dbReference type="CDD" id="cd00035">
    <property type="entry name" value="ChtBD1"/>
    <property type="match status" value="1"/>
</dbReference>
<dbReference type="OrthoDB" id="2019572at2759"/>
<dbReference type="InterPro" id="IPR001002">
    <property type="entry name" value="Chitin-bd_1"/>
</dbReference>
<comment type="caution">
    <text evidence="2">Lacks conserved residue(s) required for the propagation of feature annotation.</text>
</comment>
<dbReference type="InterPro" id="IPR036861">
    <property type="entry name" value="Endochitinase-like_sf"/>
</dbReference>
<keyword evidence="4" id="KW-1133">Transmembrane helix</keyword>
<dbReference type="Gene3D" id="3.30.60.10">
    <property type="entry name" value="Endochitinase-like"/>
    <property type="match status" value="1"/>
</dbReference>
<keyword evidence="2" id="KW-1015">Disulfide bond</keyword>
<evidence type="ECO:0000256" key="2">
    <source>
        <dbReference type="PROSITE-ProRule" id="PRU00261"/>
    </source>
</evidence>
<keyword evidence="4" id="KW-0472">Membrane</keyword>
<dbReference type="PANTHER" id="PTHR32208">
    <property type="entry name" value="SECRETED PROTEIN-RELATED"/>
    <property type="match status" value="1"/>
</dbReference>
<gene>
    <name evidence="6" type="ORF">M427DRAFT_52744</name>
</gene>
<evidence type="ECO:0000313" key="6">
    <source>
        <dbReference type="EMBL" id="KXS19923.1"/>
    </source>
</evidence>
<keyword evidence="4" id="KW-0812">Transmembrane</keyword>
<dbReference type="InterPro" id="IPR009880">
    <property type="entry name" value="Glyoxal_oxidase_N"/>
</dbReference>
<feature type="transmembrane region" description="Helical" evidence="4">
    <location>
        <begin position="22"/>
        <end position="41"/>
    </location>
</feature>
<dbReference type="PANTHER" id="PTHR32208:SF21">
    <property type="entry name" value="LOW QUALITY PROTEIN: ALDEHYDE OXIDASE GLOX-LIKE"/>
    <property type="match status" value="1"/>
</dbReference>
<evidence type="ECO:0000256" key="1">
    <source>
        <dbReference type="ARBA" id="ARBA00022669"/>
    </source>
</evidence>
<dbReference type="InterPro" id="IPR011043">
    <property type="entry name" value="Gal_Oxase/kelch_b-propeller"/>
</dbReference>
<accession>A0A139ATM7</accession>
<feature type="region of interest" description="Disordered" evidence="3">
    <location>
        <begin position="46"/>
        <end position="74"/>
    </location>
</feature>
<dbReference type="AlphaFoldDB" id="A0A139ATM7"/>
<dbReference type="EMBL" id="KQ965737">
    <property type="protein sequence ID" value="KXS19923.1"/>
    <property type="molecule type" value="Genomic_DNA"/>
</dbReference>
<organism evidence="6 7">
    <name type="scientific">Gonapodya prolifera (strain JEL478)</name>
    <name type="common">Monoblepharis prolifera</name>
    <dbReference type="NCBI Taxonomy" id="1344416"/>
    <lineage>
        <taxon>Eukaryota</taxon>
        <taxon>Fungi</taxon>
        <taxon>Fungi incertae sedis</taxon>
        <taxon>Chytridiomycota</taxon>
        <taxon>Chytridiomycota incertae sedis</taxon>
        <taxon>Monoblepharidomycetes</taxon>
        <taxon>Monoblepharidales</taxon>
        <taxon>Gonapodyaceae</taxon>
        <taxon>Gonapodya</taxon>
    </lineage>
</organism>
<proteinExistence type="predicted"/>
<dbReference type="Gene3D" id="2.130.10.80">
    <property type="entry name" value="Galactose oxidase/kelch, beta-propeller"/>
    <property type="match status" value="1"/>
</dbReference>
<dbReference type="PROSITE" id="PS50941">
    <property type="entry name" value="CHIT_BIND_I_2"/>
    <property type="match status" value="1"/>
</dbReference>
<feature type="domain" description="Chitin-binding type-1" evidence="5">
    <location>
        <begin position="82"/>
        <end position="132"/>
    </location>
</feature>
<dbReference type="Proteomes" id="UP000070544">
    <property type="component" value="Unassembled WGS sequence"/>
</dbReference>